<evidence type="ECO:0000256" key="6">
    <source>
        <dbReference type="ARBA" id="ARBA00023136"/>
    </source>
</evidence>
<proteinExistence type="inferred from homology"/>
<keyword evidence="3" id="KW-0813">Transport</keyword>
<dbReference type="PANTHER" id="PTHR23514:SF3">
    <property type="entry name" value="BYPASS OF STOP CODON PROTEIN 6"/>
    <property type="match status" value="1"/>
</dbReference>
<reference evidence="8 9" key="1">
    <citation type="submission" date="2019-07" db="EMBL/GenBank/DDBJ databases">
        <title>Genome sequencing of KACC 19320.</title>
        <authorList>
            <person name="Heo J."/>
            <person name="Kim S.-J."/>
            <person name="Kim J.-S."/>
            <person name="Hong S.-B."/>
            <person name="Kwon S.-W."/>
        </authorList>
    </citation>
    <scope>NUCLEOTIDE SEQUENCE [LARGE SCALE GENOMIC DNA]</scope>
    <source>
        <strain evidence="8 9">KACC 19320</strain>
    </source>
</reference>
<dbReference type="InterPro" id="IPR011701">
    <property type="entry name" value="MFS"/>
</dbReference>
<feature type="transmembrane region" description="Helical" evidence="7">
    <location>
        <begin position="358"/>
        <end position="379"/>
    </location>
</feature>
<dbReference type="OrthoDB" id="9795150at2"/>
<comment type="similarity">
    <text evidence="2">Belongs to the major facilitator superfamily.</text>
</comment>
<evidence type="ECO:0000313" key="8">
    <source>
        <dbReference type="EMBL" id="QDK69955.1"/>
    </source>
</evidence>
<evidence type="ECO:0000313" key="9">
    <source>
        <dbReference type="Proteomes" id="UP000315128"/>
    </source>
</evidence>
<dbReference type="InterPro" id="IPR036259">
    <property type="entry name" value="MFS_trans_sf"/>
</dbReference>
<dbReference type="GO" id="GO:0005886">
    <property type="term" value="C:plasma membrane"/>
    <property type="evidence" value="ECO:0007669"/>
    <property type="project" value="UniProtKB-SubCell"/>
</dbReference>
<feature type="transmembrane region" description="Helical" evidence="7">
    <location>
        <begin position="267"/>
        <end position="286"/>
    </location>
</feature>
<feature type="transmembrane region" description="Helical" evidence="7">
    <location>
        <begin position="292"/>
        <end position="310"/>
    </location>
</feature>
<evidence type="ECO:0000256" key="4">
    <source>
        <dbReference type="ARBA" id="ARBA00022692"/>
    </source>
</evidence>
<keyword evidence="4 7" id="KW-0812">Transmembrane</keyword>
<dbReference type="AlphaFoldDB" id="A0A514Z5S3"/>
<dbReference type="EMBL" id="CP041356">
    <property type="protein sequence ID" value="QDK69955.1"/>
    <property type="molecule type" value="Genomic_DNA"/>
</dbReference>
<evidence type="ECO:0000256" key="1">
    <source>
        <dbReference type="ARBA" id="ARBA00004651"/>
    </source>
</evidence>
<dbReference type="RefSeq" id="WP_142765619.1">
    <property type="nucleotide sequence ID" value="NZ_CP041356.1"/>
</dbReference>
<feature type="transmembrane region" description="Helical" evidence="7">
    <location>
        <begin position="235"/>
        <end position="255"/>
    </location>
</feature>
<feature type="transmembrane region" description="Helical" evidence="7">
    <location>
        <begin position="100"/>
        <end position="118"/>
    </location>
</feature>
<evidence type="ECO:0000256" key="2">
    <source>
        <dbReference type="ARBA" id="ARBA00008335"/>
    </source>
</evidence>
<keyword evidence="9" id="KW-1185">Reference proteome</keyword>
<feature type="transmembrane region" description="Helical" evidence="7">
    <location>
        <begin position="76"/>
        <end position="94"/>
    </location>
</feature>
<accession>A0A514Z5S3</accession>
<feature type="transmembrane region" description="Helical" evidence="7">
    <location>
        <begin position="130"/>
        <end position="153"/>
    </location>
</feature>
<dbReference type="KEGG" id="lack:FLP15_00685"/>
<dbReference type="Pfam" id="PF07690">
    <property type="entry name" value="MFS_1"/>
    <property type="match status" value="1"/>
</dbReference>
<dbReference type="Proteomes" id="UP000315128">
    <property type="component" value="Chromosome"/>
</dbReference>
<keyword evidence="5 7" id="KW-1133">Transmembrane helix</keyword>
<sequence length="385" mass="42968">MTTQKISTFLILIVFIIFISLGLPDSVMGSAWPAIRQTYSFPIDMIGILGAIQLGFSFCSTIIYPKLAKIWTMDKFIIFSTLLTILGLATLGLGNTFFPMLLSCILLGFGQGSVDITVNDFAAKHFSNSLMNFLHAFYGVGVMASSFIVAFSLQPHRSWQLGVAIISFLQILILILAILTRSKFKEKAVLTSDNMLKDAESKLNFSHFILPLFYFFYALELLIGRFYSSFAVEHLHFSMAASAAITSFYWTGLTIGRFMTGFTARWFSTQTIILFHLSLLIFGIILGFIPQIFIQYLSGTLLGLGLAPLYPMGMKQTYNKYSDSIAKPVISLNIAFATIGMFIIPIPLGWIFEQFGFVSYPFIIGGFGIILSGLCWKIYTKVIKK</sequence>
<dbReference type="PANTHER" id="PTHR23514">
    <property type="entry name" value="BYPASS OF STOP CODON PROTEIN 6"/>
    <property type="match status" value="1"/>
</dbReference>
<dbReference type="Gene3D" id="1.20.1250.20">
    <property type="entry name" value="MFS general substrate transporter like domains"/>
    <property type="match status" value="2"/>
</dbReference>
<feature type="transmembrane region" description="Helical" evidence="7">
    <location>
        <begin position="159"/>
        <end position="179"/>
    </location>
</feature>
<evidence type="ECO:0000256" key="3">
    <source>
        <dbReference type="ARBA" id="ARBA00022448"/>
    </source>
</evidence>
<feature type="transmembrane region" description="Helical" evidence="7">
    <location>
        <begin position="330"/>
        <end position="352"/>
    </location>
</feature>
<organism evidence="8 9">
    <name type="scientific">Lactococcus protaetiae</name>
    <dbReference type="NCBI Taxonomy" id="2592653"/>
    <lineage>
        <taxon>Bacteria</taxon>
        <taxon>Bacillati</taxon>
        <taxon>Bacillota</taxon>
        <taxon>Bacilli</taxon>
        <taxon>Lactobacillales</taxon>
        <taxon>Streptococcaceae</taxon>
        <taxon>Lactococcus</taxon>
    </lineage>
</organism>
<feature type="transmembrane region" description="Helical" evidence="7">
    <location>
        <begin position="45"/>
        <end position="64"/>
    </location>
</feature>
<dbReference type="GO" id="GO:0022857">
    <property type="term" value="F:transmembrane transporter activity"/>
    <property type="evidence" value="ECO:0007669"/>
    <property type="project" value="InterPro"/>
</dbReference>
<evidence type="ECO:0000256" key="5">
    <source>
        <dbReference type="ARBA" id="ARBA00022989"/>
    </source>
</evidence>
<comment type="subcellular location">
    <subcellularLocation>
        <location evidence="1">Cell membrane</location>
        <topology evidence="1">Multi-pass membrane protein</topology>
    </subcellularLocation>
</comment>
<feature type="transmembrane region" description="Helical" evidence="7">
    <location>
        <begin position="205"/>
        <end position="223"/>
    </location>
</feature>
<keyword evidence="6 7" id="KW-0472">Membrane</keyword>
<dbReference type="InterPro" id="IPR051788">
    <property type="entry name" value="MFS_Transporter"/>
</dbReference>
<protein>
    <submittedName>
        <fullName evidence="8">MFS transporter</fullName>
    </submittedName>
</protein>
<dbReference type="SUPFAM" id="SSF103473">
    <property type="entry name" value="MFS general substrate transporter"/>
    <property type="match status" value="1"/>
</dbReference>
<gene>
    <name evidence="8" type="ORF">FLP15_00685</name>
</gene>
<evidence type="ECO:0000256" key="7">
    <source>
        <dbReference type="SAM" id="Phobius"/>
    </source>
</evidence>
<name>A0A514Z5S3_9LACT</name>